<keyword evidence="1" id="KW-0812">Transmembrane</keyword>
<name>A0A366L7X2_9SPHI</name>
<dbReference type="AlphaFoldDB" id="A0A366L7X2"/>
<keyword evidence="3" id="KW-1185">Reference proteome</keyword>
<dbReference type="OrthoDB" id="1364661at2"/>
<organism evidence="2 3">
    <name type="scientific">Pedobacter miscanthi</name>
    <dbReference type="NCBI Taxonomy" id="2259170"/>
    <lineage>
        <taxon>Bacteria</taxon>
        <taxon>Pseudomonadati</taxon>
        <taxon>Bacteroidota</taxon>
        <taxon>Sphingobacteriia</taxon>
        <taxon>Sphingobacteriales</taxon>
        <taxon>Sphingobacteriaceae</taxon>
        <taxon>Pedobacter</taxon>
    </lineage>
</organism>
<accession>A0A366L7X2</accession>
<feature type="transmembrane region" description="Helical" evidence="1">
    <location>
        <begin position="12"/>
        <end position="31"/>
    </location>
</feature>
<comment type="caution">
    <text evidence="2">The sequence shown here is derived from an EMBL/GenBank/DDBJ whole genome shotgun (WGS) entry which is preliminary data.</text>
</comment>
<evidence type="ECO:0000256" key="1">
    <source>
        <dbReference type="SAM" id="Phobius"/>
    </source>
</evidence>
<evidence type="ECO:0000313" key="3">
    <source>
        <dbReference type="Proteomes" id="UP000252081"/>
    </source>
</evidence>
<proteinExistence type="predicted"/>
<evidence type="ECO:0000313" key="2">
    <source>
        <dbReference type="EMBL" id="RBQ09975.1"/>
    </source>
</evidence>
<feature type="transmembrane region" description="Helical" evidence="1">
    <location>
        <begin position="51"/>
        <end position="70"/>
    </location>
</feature>
<keyword evidence="1" id="KW-0472">Membrane</keyword>
<dbReference type="Proteomes" id="UP000252081">
    <property type="component" value="Unassembled WGS sequence"/>
</dbReference>
<gene>
    <name evidence="2" type="ORF">DRW42_05935</name>
</gene>
<sequence length="102" mass="11905">MNAKKTLTRQIIERMALLVIPLFGVYLLMKFTYNPHAHCVGNEHRHTMGPVGYIILGAAIIIIWVLAIIFEQIWRYFKKDRKVSFVILFLLLLVIISMICFI</sequence>
<feature type="transmembrane region" description="Helical" evidence="1">
    <location>
        <begin position="82"/>
        <end position="101"/>
    </location>
</feature>
<dbReference type="RefSeq" id="WP_113947910.1">
    <property type="nucleotide sequence ID" value="NZ_QNQU01000004.1"/>
</dbReference>
<dbReference type="EMBL" id="QNQU01000004">
    <property type="protein sequence ID" value="RBQ09975.1"/>
    <property type="molecule type" value="Genomic_DNA"/>
</dbReference>
<protein>
    <submittedName>
        <fullName evidence="2">Uncharacterized protein</fullName>
    </submittedName>
</protein>
<reference evidence="2 3" key="1">
    <citation type="submission" date="2018-07" db="EMBL/GenBank/DDBJ databases">
        <title>A draft genome of a endophytic bacteria, a new species of Pedobacter.</title>
        <authorList>
            <person name="Zhang Z.D."/>
            <person name="Chen Z.J."/>
        </authorList>
    </citation>
    <scope>NUCLEOTIDE SEQUENCE [LARGE SCALE GENOMIC DNA]</scope>
    <source>
        <strain evidence="2 3">RS10</strain>
    </source>
</reference>
<keyword evidence="1" id="KW-1133">Transmembrane helix</keyword>